<dbReference type="InterPro" id="IPR043502">
    <property type="entry name" value="DNA/RNA_pol_sf"/>
</dbReference>
<keyword evidence="2" id="KW-0479">Metal-binding</keyword>
<dbReference type="GO" id="GO:0046872">
    <property type="term" value="F:metal ion binding"/>
    <property type="evidence" value="ECO:0007669"/>
    <property type="project" value="UniProtKB-KW"/>
</dbReference>
<feature type="domain" description="Reverse transcriptase Ty1/copia-type" evidence="5">
    <location>
        <begin position="284"/>
        <end position="393"/>
    </location>
</feature>
<dbReference type="Pfam" id="PF07727">
    <property type="entry name" value="RVT_2"/>
    <property type="match status" value="1"/>
</dbReference>
<keyword evidence="1" id="KW-0645">Protease</keyword>
<organism evidence="7 8">
    <name type="scientific">Vitis vinifera</name>
    <name type="common">Grape</name>
    <dbReference type="NCBI Taxonomy" id="29760"/>
    <lineage>
        <taxon>Eukaryota</taxon>
        <taxon>Viridiplantae</taxon>
        <taxon>Streptophyta</taxon>
        <taxon>Embryophyta</taxon>
        <taxon>Tracheophyta</taxon>
        <taxon>Spermatophyta</taxon>
        <taxon>Magnoliopsida</taxon>
        <taxon>eudicotyledons</taxon>
        <taxon>Gunneridae</taxon>
        <taxon>Pentapetalae</taxon>
        <taxon>rosids</taxon>
        <taxon>Vitales</taxon>
        <taxon>Vitaceae</taxon>
        <taxon>Viteae</taxon>
        <taxon>Vitis</taxon>
    </lineage>
</organism>
<dbReference type="PANTHER" id="PTHR42648">
    <property type="entry name" value="TRANSPOSASE, PUTATIVE-RELATED"/>
    <property type="match status" value="1"/>
</dbReference>
<dbReference type="SUPFAM" id="SSF53098">
    <property type="entry name" value="Ribonuclease H-like"/>
    <property type="match status" value="1"/>
</dbReference>
<dbReference type="Gene3D" id="3.30.420.10">
    <property type="entry name" value="Ribonuclease H-like superfamily/Ribonuclease H"/>
    <property type="match status" value="1"/>
</dbReference>
<evidence type="ECO:0000313" key="8">
    <source>
        <dbReference type="Proteomes" id="UP000288805"/>
    </source>
</evidence>
<accession>A0A438I098</accession>
<protein>
    <submittedName>
        <fullName evidence="7">Retrovirus-related Pol polyprotein from transposon TNT 1-94</fullName>
    </submittedName>
</protein>
<dbReference type="SUPFAM" id="SSF56672">
    <property type="entry name" value="DNA/RNA polymerases"/>
    <property type="match status" value="1"/>
</dbReference>
<dbReference type="GO" id="GO:0003676">
    <property type="term" value="F:nucleic acid binding"/>
    <property type="evidence" value="ECO:0007669"/>
    <property type="project" value="InterPro"/>
</dbReference>
<dbReference type="InterPro" id="IPR012337">
    <property type="entry name" value="RNaseH-like_sf"/>
</dbReference>
<dbReference type="InterPro" id="IPR036397">
    <property type="entry name" value="RNaseH_sf"/>
</dbReference>
<evidence type="ECO:0000256" key="3">
    <source>
        <dbReference type="ARBA" id="ARBA00022750"/>
    </source>
</evidence>
<dbReference type="Pfam" id="PF22936">
    <property type="entry name" value="Pol_BBD"/>
    <property type="match status" value="1"/>
</dbReference>
<dbReference type="EMBL" id="QGNW01000158">
    <property type="protein sequence ID" value="RVW90102.1"/>
    <property type="molecule type" value="Genomic_DNA"/>
</dbReference>
<gene>
    <name evidence="7" type="primary">POLX_3983</name>
    <name evidence="7" type="ORF">CK203_035969</name>
</gene>
<keyword evidence="4" id="KW-0378">Hydrolase</keyword>
<dbReference type="GO" id="GO:0006508">
    <property type="term" value="P:proteolysis"/>
    <property type="evidence" value="ECO:0007669"/>
    <property type="project" value="UniProtKB-KW"/>
</dbReference>
<proteinExistence type="predicted"/>
<dbReference type="InterPro" id="IPR013103">
    <property type="entry name" value="RVT_2"/>
</dbReference>
<keyword evidence="3" id="KW-0064">Aspartyl protease</keyword>
<evidence type="ECO:0000256" key="2">
    <source>
        <dbReference type="ARBA" id="ARBA00022723"/>
    </source>
</evidence>
<dbReference type="GO" id="GO:0004190">
    <property type="term" value="F:aspartic-type endopeptidase activity"/>
    <property type="evidence" value="ECO:0007669"/>
    <property type="project" value="UniProtKB-KW"/>
</dbReference>
<sequence length="521" mass="59926">MSELIAMCVQEEERLKVEKPDMAHLTIGPNKKSFKKVDIPPNSWWIDTGASIHITNSLQGYLTSKRLSKGERTITLGNGTEVKIKAIGTLRLILDTGFIMDLVDTVYVPVFTRNLISVPRLDSYGYELKFRNKEVSLFYNSCLVGSRTLRALDVFEIYKAEVENQLNWRIKSVRSDKDGEYYGRFAESGQHLSVFALFLREYGIIANYTMVRSMMSNSTLPEFLWGEALKTAIHILNRVPSKVVPKTPYELWCDPTSYDQAINSENSTLWLYAMEEELKSMKDNEVWDLVELPKGIKTIGCKWIFKTKHDSKGNVKRYKARLVAKGYTQKEGIDHKEAFSPVSKKDSLRIVMALVAHFDLELHQMDVKTTFLNGDLHEEVYMDQPEGFQDKGKAHMELKFIEIGLHVIDSIMRPLRIYCDNSAAVRFSKNNKTTGGSKHIDIKYLVVREAPTSPMETDDRNSKQEEQGLPFQIQLDKPVPSQIKIDKWNLEKYWAAMVMKGSKILRHHFKWKLWAFSLDGA</sequence>
<name>A0A438I098_VITVI</name>
<dbReference type="InterPro" id="IPR039537">
    <property type="entry name" value="Retrotran_Ty1/copia-like"/>
</dbReference>
<feature type="domain" description="Retrovirus-related Pol polyprotein from transposon TNT 1-94-like beta-barrel" evidence="6">
    <location>
        <begin position="44"/>
        <end position="126"/>
    </location>
</feature>
<evidence type="ECO:0000259" key="6">
    <source>
        <dbReference type="Pfam" id="PF22936"/>
    </source>
</evidence>
<dbReference type="Proteomes" id="UP000288805">
    <property type="component" value="Unassembled WGS sequence"/>
</dbReference>
<reference evidence="7 8" key="1">
    <citation type="journal article" date="2018" name="PLoS Genet.">
        <title>Population sequencing reveals clonal diversity and ancestral inbreeding in the grapevine cultivar Chardonnay.</title>
        <authorList>
            <person name="Roach M.J."/>
            <person name="Johnson D.L."/>
            <person name="Bohlmann J."/>
            <person name="van Vuuren H.J."/>
            <person name="Jones S.J."/>
            <person name="Pretorius I.S."/>
            <person name="Schmidt S.A."/>
            <person name="Borneman A.R."/>
        </authorList>
    </citation>
    <scope>NUCLEOTIDE SEQUENCE [LARGE SCALE GENOMIC DNA]</scope>
    <source>
        <strain evidence="8">cv. Chardonnay</strain>
        <tissue evidence="7">Leaf</tissue>
    </source>
</reference>
<evidence type="ECO:0000256" key="1">
    <source>
        <dbReference type="ARBA" id="ARBA00022670"/>
    </source>
</evidence>
<dbReference type="InterPro" id="IPR054722">
    <property type="entry name" value="PolX-like_BBD"/>
</dbReference>
<comment type="caution">
    <text evidence="7">The sequence shown here is derived from an EMBL/GenBank/DDBJ whole genome shotgun (WGS) entry which is preliminary data.</text>
</comment>
<evidence type="ECO:0000313" key="7">
    <source>
        <dbReference type="EMBL" id="RVW90102.1"/>
    </source>
</evidence>
<evidence type="ECO:0000259" key="5">
    <source>
        <dbReference type="Pfam" id="PF07727"/>
    </source>
</evidence>
<evidence type="ECO:0000256" key="4">
    <source>
        <dbReference type="ARBA" id="ARBA00022801"/>
    </source>
</evidence>
<dbReference type="AlphaFoldDB" id="A0A438I098"/>
<dbReference type="PANTHER" id="PTHR42648:SF28">
    <property type="entry name" value="TRANSPOSON-ENCODED PROTEIN WITH RIBONUCLEASE H-LIKE AND RETROVIRUS ZINC FINGER-LIKE DOMAINS"/>
    <property type="match status" value="1"/>
</dbReference>